<evidence type="ECO:0000256" key="3">
    <source>
        <dbReference type="ARBA" id="ARBA00022692"/>
    </source>
</evidence>
<evidence type="ECO:0000256" key="7">
    <source>
        <dbReference type="ARBA" id="ARBA00023235"/>
    </source>
</evidence>
<gene>
    <name evidence="9" type="ORF">GCM10011399_30820</name>
</gene>
<dbReference type="InterPro" id="IPR017825">
    <property type="entry name" value="Lycopene_cyclase_dom"/>
</dbReference>
<comment type="subcellular location">
    <subcellularLocation>
        <location evidence="1">Membrane</location>
        <topology evidence="1">Multi-pass membrane protein</topology>
    </subcellularLocation>
</comment>
<dbReference type="GO" id="GO:0045436">
    <property type="term" value="F:lycopene beta cyclase activity"/>
    <property type="evidence" value="ECO:0007669"/>
    <property type="project" value="UniProtKB-ARBA"/>
</dbReference>
<keyword evidence="7" id="KW-0413">Isomerase</keyword>
<dbReference type="NCBIfam" id="TIGR03462">
    <property type="entry name" value="CarR_dom_SF"/>
    <property type="match status" value="1"/>
</dbReference>
<feature type="transmembrane region" description="Helical" evidence="8">
    <location>
        <begin position="35"/>
        <end position="59"/>
    </location>
</feature>
<evidence type="ECO:0000256" key="8">
    <source>
        <dbReference type="SAM" id="Phobius"/>
    </source>
</evidence>
<protein>
    <recommendedName>
        <fullName evidence="11">C50 carotenoid epsilon cyclase</fullName>
    </recommendedName>
</protein>
<evidence type="ECO:0000313" key="10">
    <source>
        <dbReference type="Proteomes" id="UP000598775"/>
    </source>
</evidence>
<keyword evidence="6 8" id="KW-0472">Membrane</keyword>
<evidence type="ECO:0000313" key="9">
    <source>
        <dbReference type="EMBL" id="GGF35655.1"/>
    </source>
</evidence>
<name>A0A917BB97_9MICO</name>
<dbReference type="Proteomes" id="UP000598775">
    <property type="component" value="Unassembled WGS sequence"/>
</dbReference>
<organism evidence="9 10">
    <name type="scientific">Subtercola lobariae</name>
    <dbReference type="NCBI Taxonomy" id="1588641"/>
    <lineage>
        <taxon>Bacteria</taxon>
        <taxon>Bacillati</taxon>
        <taxon>Actinomycetota</taxon>
        <taxon>Actinomycetes</taxon>
        <taxon>Micrococcales</taxon>
        <taxon>Microbacteriaceae</taxon>
        <taxon>Subtercola</taxon>
    </lineage>
</organism>
<evidence type="ECO:0000256" key="6">
    <source>
        <dbReference type="ARBA" id="ARBA00023136"/>
    </source>
</evidence>
<sequence length="124" mass="14005">MGVLYLLGLLVALTGMVLLDRRFHLFFWRDARRAAIVLAVGVLFFLGWDAAGINLGIFFRGETSFMTGIVVARELPLEELFFLALLCYLTMNLFTAVGRMLERFAPERTAAEHPEPRRDHGEAS</sequence>
<evidence type="ECO:0000256" key="4">
    <source>
        <dbReference type="ARBA" id="ARBA00022746"/>
    </source>
</evidence>
<dbReference type="GO" id="GO:0016117">
    <property type="term" value="P:carotenoid biosynthetic process"/>
    <property type="evidence" value="ECO:0007669"/>
    <property type="project" value="UniProtKB-KW"/>
</dbReference>
<dbReference type="GO" id="GO:0016020">
    <property type="term" value="C:membrane"/>
    <property type="evidence" value="ECO:0007669"/>
    <property type="project" value="UniProtKB-SubCell"/>
</dbReference>
<keyword evidence="5 8" id="KW-1133">Transmembrane helix</keyword>
<dbReference type="GO" id="GO:0016872">
    <property type="term" value="F:intramolecular lyase activity"/>
    <property type="evidence" value="ECO:0007669"/>
    <property type="project" value="InterPro"/>
</dbReference>
<dbReference type="AlphaFoldDB" id="A0A917BB97"/>
<feature type="transmembrane region" description="Helical" evidence="8">
    <location>
        <begin position="80"/>
        <end position="101"/>
    </location>
</feature>
<evidence type="ECO:0000256" key="5">
    <source>
        <dbReference type="ARBA" id="ARBA00022989"/>
    </source>
</evidence>
<keyword evidence="4" id="KW-0125">Carotenoid biosynthesis</keyword>
<dbReference type="EMBL" id="BMGP01000006">
    <property type="protein sequence ID" value="GGF35655.1"/>
    <property type="molecule type" value="Genomic_DNA"/>
</dbReference>
<comment type="caution">
    <text evidence="9">The sequence shown here is derived from an EMBL/GenBank/DDBJ whole genome shotgun (WGS) entry which is preliminary data.</text>
</comment>
<accession>A0A917BB97</accession>
<proteinExistence type="predicted"/>
<keyword evidence="10" id="KW-1185">Reference proteome</keyword>
<comment type="pathway">
    <text evidence="2">Carotenoid biosynthesis.</text>
</comment>
<keyword evidence="3 8" id="KW-0812">Transmembrane</keyword>
<reference evidence="9 10" key="1">
    <citation type="journal article" date="2014" name="Int. J. Syst. Evol. Microbiol.">
        <title>Complete genome sequence of Corynebacterium casei LMG S-19264T (=DSM 44701T), isolated from a smear-ripened cheese.</title>
        <authorList>
            <consortium name="US DOE Joint Genome Institute (JGI-PGF)"/>
            <person name="Walter F."/>
            <person name="Albersmeier A."/>
            <person name="Kalinowski J."/>
            <person name="Ruckert C."/>
        </authorList>
    </citation>
    <scope>NUCLEOTIDE SEQUENCE [LARGE SCALE GENOMIC DNA]</scope>
    <source>
        <strain evidence="9 10">CGMCC 1.12976</strain>
    </source>
</reference>
<evidence type="ECO:0000256" key="1">
    <source>
        <dbReference type="ARBA" id="ARBA00004141"/>
    </source>
</evidence>
<dbReference type="RefSeq" id="WP_188679836.1">
    <property type="nucleotide sequence ID" value="NZ_BMGP01000006.1"/>
</dbReference>
<evidence type="ECO:0000256" key="2">
    <source>
        <dbReference type="ARBA" id="ARBA00004829"/>
    </source>
</evidence>
<evidence type="ECO:0008006" key="11">
    <source>
        <dbReference type="Google" id="ProtNLM"/>
    </source>
</evidence>